<evidence type="ECO:0000256" key="4">
    <source>
        <dbReference type="ARBA" id="ARBA00023015"/>
    </source>
</evidence>
<keyword evidence="7 9" id="KW-0539">Nucleus</keyword>
<reference evidence="12" key="1">
    <citation type="submission" date="2019-04" db="EMBL/GenBank/DDBJ databases">
        <authorList>
            <person name="Melise S."/>
            <person name="Noan J."/>
            <person name="Okalmin O."/>
        </authorList>
    </citation>
    <scope>NUCLEOTIDE SEQUENCE</scope>
    <source>
        <strain evidence="12">FN9</strain>
    </source>
</reference>
<dbReference type="Proteomes" id="UP000746612">
    <property type="component" value="Unassembled WGS sequence"/>
</dbReference>
<comment type="function">
    <text evidence="9">Component of the Mediator complex, a coactivator involved in the regulated transcription of nearly all RNA polymerase II-dependent genes. Mediator functions as a bridge to convey information from gene-specific regulatory proteins to the basal RNA polymerase II transcription machinery. Mediator is recruited to promoters by direct interactions with regulatory proteins and serves as a scaffold for the assembly of a functional preinitiation complex with RNA polymerase II and the general transcription factors.</text>
</comment>
<gene>
    <name evidence="9" type="primary">MED5</name>
    <name evidence="12" type="ORF">FUG_LOCUS421370</name>
    <name evidence="11" type="ORF">MDCFG202_LOCUS342162</name>
</gene>
<dbReference type="GO" id="GO:0003712">
    <property type="term" value="F:transcription coregulator activity"/>
    <property type="evidence" value="ECO:0007669"/>
    <property type="project" value="InterPro"/>
</dbReference>
<evidence type="ECO:0000256" key="5">
    <source>
        <dbReference type="ARBA" id="ARBA00023159"/>
    </source>
</evidence>
<evidence type="ECO:0000256" key="7">
    <source>
        <dbReference type="ARBA" id="ARBA00023242"/>
    </source>
</evidence>
<comment type="subcellular location">
    <subcellularLocation>
        <location evidence="1 9">Nucleus</location>
    </subcellularLocation>
</comment>
<keyword evidence="6 9" id="KW-0804">Transcription</keyword>
<dbReference type="PANTHER" id="PTHR35784:SF1">
    <property type="entry name" value="MEDIATOR OF RNA POLYMERASE II TRANSCRIPTION SUBUNIT 5"/>
    <property type="match status" value="1"/>
</dbReference>
<protein>
    <recommendedName>
        <fullName evidence="3 9">Mediator of RNA polymerase II transcription subunit 5</fullName>
    </recommendedName>
    <alternativeName>
        <fullName evidence="8 9">Mediator complex subunit 5</fullName>
    </alternativeName>
</protein>
<feature type="compositionally biased region" description="Basic and acidic residues" evidence="10">
    <location>
        <begin position="425"/>
        <end position="461"/>
    </location>
</feature>
<dbReference type="InterPro" id="IPR002347">
    <property type="entry name" value="SDR_fam"/>
</dbReference>
<accession>A0A4E9DPZ8</accession>
<sequence length="1377" mass="152428">MSLFLGMIRDRFTTIPPQEEDCTGKTFVVTGSNSGIGLETVRHLTELNAAKVILACRSIERGEQAKKNVEKSTGKENVVQVWQLDLASYDSVREFTSRVNKLERVDAFINNASLLSFKREMIEGHESMLTVNFISTALLSLLVLPALRLTAMRFNITPRMVIVSSDAAFDCRLTTEVLNIFEAIDAETSVLDHYSKTKLLQAMFISRLSQAIDSSGKGHIIVNAVHPGLCGTQLFKHIDFPFSLFFSALVAMLGRTPEMGSRALLAGAFAGEDLHGKIMFNGEEHEFPKCMHGDMGDKLTGRVWDELMELLEGIEPGVKNNNPAAAGDAMRVAIDYWCQFVARCVSERLETDKFEAYVKIVHDQHPLPPTLVADFFLRPHPSDDSSLDPRIPPYLQVLTKLGYVDTPSILRALYKYSSSHAHAQTQKDHLQSNTEEGKGKEKEKATSDDKEKAEGKEDAQPKKNITRWRSSYWAEEVLFYRLTKSVVEGRAIQDSRTALEVAMIISKFMELFTTALPATAFAADMLEQQFPNGQLRDEMESSRAALVALLLRLCENNILVSAISKPLAKDVRKALSTSLASFLPALQLIPEIADKLELFRTEILASSDPADKKKQVANAAMDELLDSTVGLENFVVAPISVSNTRAGLYIYLNAALIGRPILDDHALFSYMSNKYGADIQSSAIDLVLASFDILANAVFRNEGQKDAHLLRSFLINKLPLLLYQLLPPGFSGTSAEFCITEALTHVDTSLFPTASLMFDESRNNNPYTESIREEFCAACVLHGLVQREHVERILGEISLSYEPSLQKHSKDKLVQDCLSDTDKIQGLVRELDKTDGNVGAVCQALVEVLRQSCHNKETMSLKLLCSQLAAKPQSLDVILLFEKLPNILEPLCQLLDNWRYEEDQGEYQPVYEEFGAVLLLVFAFTYRYNLNAVDIGITTPDSWVAKIIGRGHVGRQGDELTQRENDHINGWVHGLFDTEAGGLGDELMSSCPPQEFYLVVAPLFQSIVVAYTYGYLNDESLKGGIEYLVDTFLLPSLVPAIRFLADYLWIDQKEQKSIIKILQLILLPSSISGEASTMLSSVKNLIAKPLEHALRTYQRRDPKNQDIEPLLRTLKESIPLSRRTGGTDLNELESWTATPPSGLSSAVKLTIQGLVHWSIHPAMNSMPTSYTHRQILAGLKLLGPKRLLHVILEELRQHTAAGSANIIYDVATSLVCAPDAVKDAPVTDANGNMLPPIQRQRTLRDLLKVEVESCRRLQKEDPVLAEHVVRLHRRVEAQMVIPQPQGMLQPADMSLNLADDTAALGDAMAAAASGVQGDNMSVDNLALDVSMGGVPSDMGLGSATDGGSLDPSGDAAMFEGFDTQDMENFDWDMNSFS</sequence>
<feature type="region of interest" description="Disordered" evidence="10">
    <location>
        <begin position="422"/>
        <end position="461"/>
    </location>
</feature>
<organism evidence="12">
    <name type="scientific">Gibberella zeae</name>
    <name type="common">Wheat head blight fungus</name>
    <name type="synonym">Fusarium graminearum</name>
    <dbReference type="NCBI Taxonomy" id="5518"/>
    <lineage>
        <taxon>Eukaryota</taxon>
        <taxon>Fungi</taxon>
        <taxon>Dikarya</taxon>
        <taxon>Ascomycota</taxon>
        <taxon>Pezizomycotina</taxon>
        <taxon>Sordariomycetes</taxon>
        <taxon>Hypocreomycetidae</taxon>
        <taxon>Hypocreales</taxon>
        <taxon>Nectriaceae</taxon>
        <taxon>Fusarium</taxon>
    </lineage>
</organism>
<evidence type="ECO:0000313" key="12">
    <source>
        <dbReference type="EMBL" id="VIO60930.1"/>
    </source>
</evidence>
<evidence type="ECO:0000256" key="2">
    <source>
        <dbReference type="ARBA" id="ARBA00008782"/>
    </source>
</evidence>
<dbReference type="InterPro" id="IPR036291">
    <property type="entry name" value="NAD(P)-bd_dom_sf"/>
</dbReference>
<evidence type="ECO:0000256" key="3">
    <source>
        <dbReference type="ARBA" id="ARBA00020628"/>
    </source>
</evidence>
<evidence type="ECO:0000256" key="6">
    <source>
        <dbReference type="ARBA" id="ARBA00023163"/>
    </source>
</evidence>
<evidence type="ECO:0000256" key="10">
    <source>
        <dbReference type="SAM" id="MobiDB-lite"/>
    </source>
</evidence>
<comment type="subunit">
    <text evidence="9">Component of the Mediator complex.</text>
</comment>
<reference evidence="11" key="2">
    <citation type="submission" date="2021-03" db="EMBL/GenBank/DDBJ databases">
        <authorList>
            <person name="Alouane T."/>
            <person name="Langin T."/>
            <person name="Bonhomme L."/>
        </authorList>
    </citation>
    <scope>NUCLEOTIDE SEQUENCE</scope>
    <source>
        <strain evidence="11">MDC_Fg202</strain>
    </source>
</reference>
<dbReference type="GO" id="GO:0006357">
    <property type="term" value="P:regulation of transcription by RNA polymerase II"/>
    <property type="evidence" value="ECO:0007669"/>
    <property type="project" value="InterPro"/>
</dbReference>
<evidence type="ECO:0000313" key="11">
    <source>
        <dbReference type="EMBL" id="CAG1992102.1"/>
    </source>
</evidence>
<dbReference type="SUPFAM" id="SSF51735">
    <property type="entry name" value="NAD(P)-binding Rossmann-fold domains"/>
    <property type="match status" value="1"/>
</dbReference>
<evidence type="ECO:0000256" key="9">
    <source>
        <dbReference type="RuleBase" id="RU364142"/>
    </source>
</evidence>
<evidence type="ECO:0000256" key="8">
    <source>
        <dbReference type="ARBA" id="ARBA00031256"/>
    </source>
</evidence>
<dbReference type="EMBL" id="CAJPIJ010000149">
    <property type="protein sequence ID" value="CAG1992102.1"/>
    <property type="molecule type" value="Genomic_DNA"/>
</dbReference>
<proteinExistence type="inferred from homology"/>
<dbReference type="Pfam" id="PF08689">
    <property type="entry name" value="Med5"/>
    <property type="match status" value="1"/>
</dbReference>
<dbReference type="Pfam" id="PF00106">
    <property type="entry name" value="adh_short"/>
    <property type="match status" value="1"/>
</dbReference>
<dbReference type="PANTHER" id="PTHR35784">
    <property type="entry name" value="MEDIATOR OF RNA POLYMERASE II TRANSCRIPTION SUBUNIT 5"/>
    <property type="match status" value="1"/>
</dbReference>
<evidence type="ECO:0000256" key="1">
    <source>
        <dbReference type="ARBA" id="ARBA00004123"/>
    </source>
</evidence>
<dbReference type="InterPro" id="IPR014801">
    <property type="entry name" value="Mediator_Med5_fun"/>
</dbReference>
<dbReference type="GO" id="GO:0016592">
    <property type="term" value="C:mediator complex"/>
    <property type="evidence" value="ECO:0007669"/>
    <property type="project" value="InterPro"/>
</dbReference>
<dbReference type="Gene3D" id="3.40.50.720">
    <property type="entry name" value="NAD(P)-binding Rossmann-like Domain"/>
    <property type="match status" value="1"/>
</dbReference>
<comment type="similarity">
    <text evidence="2 9">Belongs to the Mediator complex subunit 5 family.</text>
</comment>
<keyword evidence="4 9" id="KW-0805">Transcription regulation</keyword>
<dbReference type="EMBL" id="CAAKMV010000149">
    <property type="protein sequence ID" value="VIO60930.1"/>
    <property type="molecule type" value="Genomic_DNA"/>
</dbReference>
<dbReference type="PRINTS" id="PR00081">
    <property type="entry name" value="GDHRDH"/>
</dbReference>
<keyword evidence="5 9" id="KW-0010">Activator</keyword>
<name>A0A4E9DPZ8_GIBZA</name>